<evidence type="ECO:0000256" key="1">
    <source>
        <dbReference type="ARBA" id="ARBA00010333"/>
    </source>
</evidence>
<dbReference type="PANTHER" id="PTHR35936">
    <property type="entry name" value="MEMBRANE-BOUND LYTIC MUREIN TRANSGLYCOSYLASE F"/>
    <property type="match status" value="1"/>
</dbReference>
<comment type="caution">
    <text evidence="4">The sequence shown here is derived from an EMBL/GenBank/DDBJ whole genome shotgun (WGS) entry which is preliminary data.</text>
</comment>
<proteinExistence type="inferred from homology"/>
<evidence type="ECO:0000313" key="5">
    <source>
        <dbReference type="Proteomes" id="UP000569732"/>
    </source>
</evidence>
<dbReference type="InterPro" id="IPR001638">
    <property type="entry name" value="Solute-binding_3/MltF_N"/>
</dbReference>
<evidence type="ECO:0000259" key="3">
    <source>
        <dbReference type="Pfam" id="PF00497"/>
    </source>
</evidence>
<evidence type="ECO:0000256" key="2">
    <source>
        <dbReference type="ARBA" id="ARBA00022729"/>
    </source>
</evidence>
<comment type="similarity">
    <text evidence="1">Belongs to the bacterial solute-binding protein 3 family.</text>
</comment>
<keyword evidence="5" id="KW-1185">Reference proteome</keyword>
<dbReference type="EMBL" id="JACCKB010000181">
    <property type="protein sequence ID" value="NYZ69903.1"/>
    <property type="molecule type" value="Genomic_DNA"/>
</dbReference>
<organism evidence="4 5">
    <name type="scientific">Spartinivicinus marinus</name>
    <dbReference type="NCBI Taxonomy" id="2994442"/>
    <lineage>
        <taxon>Bacteria</taxon>
        <taxon>Pseudomonadati</taxon>
        <taxon>Pseudomonadota</taxon>
        <taxon>Gammaproteobacteria</taxon>
        <taxon>Oceanospirillales</taxon>
        <taxon>Zooshikellaceae</taxon>
        <taxon>Spartinivicinus</taxon>
    </lineage>
</organism>
<dbReference type="Proteomes" id="UP000569732">
    <property type="component" value="Unassembled WGS sequence"/>
</dbReference>
<keyword evidence="2" id="KW-0732">Signal</keyword>
<dbReference type="PANTHER" id="PTHR35936:SF25">
    <property type="entry name" value="ABC TRANSPORTER SUBSTRATE-BINDING PROTEIN"/>
    <property type="match status" value="1"/>
</dbReference>
<feature type="domain" description="Solute-binding protein family 3/N-terminal" evidence="3">
    <location>
        <begin position="28"/>
        <end position="246"/>
    </location>
</feature>
<dbReference type="AlphaFoldDB" id="A0A853I9C9"/>
<reference evidence="4 5" key="1">
    <citation type="submission" date="2020-07" db="EMBL/GenBank/DDBJ databases">
        <title>Endozoicomonas sp. nov., isolated from sediment.</title>
        <authorList>
            <person name="Gu T."/>
        </authorList>
    </citation>
    <scope>NUCLEOTIDE SEQUENCE [LARGE SCALE GENOMIC DNA]</scope>
    <source>
        <strain evidence="4 5">SM1973</strain>
    </source>
</reference>
<sequence>MKKIVEITLLTALSFSAFSEEEKLIRITTGEYPPWLSKSYKHGGFVQHIITEAFKHKGYKTKYDYHPWARNYKEGQKQHYHATAFWYKSEAREKLFYYSDALYSEDVVFFHLKTTLFDKWHSLEDLKPYRIGATRGYTYTHQFWDAYKTKKLNIIISNSDQINFKMLLKRRIDLFVMASVAGYATLQQEVSTSQLLTITYNPKPLSSNTTHLLFYKKHQNSKKLLAIFNEGLRYIKKSGFYEKHYDLLLEGRYYQQ</sequence>
<dbReference type="Pfam" id="PF00497">
    <property type="entry name" value="SBP_bac_3"/>
    <property type="match status" value="1"/>
</dbReference>
<name>A0A853I9C9_9GAMM</name>
<dbReference type="RefSeq" id="WP_180571865.1">
    <property type="nucleotide sequence ID" value="NZ_JACCKB010000181.1"/>
</dbReference>
<accession>A0A853I9C9</accession>
<dbReference type="Gene3D" id="3.40.190.10">
    <property type="entry name" value="Periplasmic binding protein-like II"/>
    <property type="match status" value="2"/>
</dbReference>
<protein>
    <submittedName>
        <fullName evidence="4">Transporter substrate-binding domain-containing protein</fullName>
    </submittedName>
</protein>
<dbReference type="SUPFAM" id="SSF53850">
    <property type="entry name" value="Periplasmic binding protein-like II"/>
    <property type="match status" value="1"/>
</dbReference>
<evidence type="ECO:0000313" key="4">
    <source>
        <dbReference type="EMBL" id="NYZ69903.1"/>
    </source>
</evidence>
<gene>
    <name evidence="4" type="ORF">H0A36_28215</name>
</gene>